<feature type="transmembrane region" description="Helical" evidence="6">
    <location>
        <begin position="82"/>
        <end position="107"/>
    </location>
</feature>
<dbReference type="GO" id="GO:0007606">
    <property type="term" value="P:sensory perception of chemical stimulus"/>
    <property type="evidence" value="ECO:0007669"/>
    <property type="project" value="InterPro"/>
</dbReference>
<keyword evidence="5 6" id="KW-0472">Membrane</keyword>
<accession>A0A016RYZ8</accession>
<name>A0A016RYZ8_9BILA</name>
<dbReference type="Proteomes" id="UP000024635">
    <property type="component" value="Unassembled WGS sequence"/>
</dbReference>
<keyword evidence="4 6" id="KW-1133">Transmembrane helix</keyword>
<dbReference type="InterPro" id="IPR002184">
    <property type="entry name" value="7TM_GPCR_serpentine_rcpt_Srb"/>
</dbReference>
<proteinExistence type="inferred from homology"/>
<gene>
    <name evidence="7" type="primary">Acey_s0337.g2896</name>
    <name evidence="7" type="ORF">Y032_0337g2896</name>
</gene>
<evidence type="ECO:0000313" key="7">
    <source>
        <dbReference type="EMBL" id="EYB83332.1"/>
    </source>
</evidence>
<dbReference type="GO" id="GO:0016020">
    <property type="term" value="C:membrane"/>
    <property type="evidence" value="ECO:0007669"/>
    <property type="project" value="UniProtKB-SubCell"/>
</dbReference>
<evidence type="ECO:0000256" key="4">
    <source>
        <dbReference type="ARBA" id="ARBA00022989"/>
    </source>
</evidence>
<evidence type="ECO:0000256" key="1">
    <source>
        <dbReference type="ARBA" id="ARBA00004141"/>
    </source>
</evidence>
<feature type="transmembrane region" description="Helical" evidence="6">
    <location>
        <begin position="176"/>
        <end position="196"/>
    </location>
</feature>
<evidence type="ECO:0008006" key="9">
    <source>
        <dbReference type="Google" id="ProtNLM"/>
    </source>
</evidence>
<comment type="similarity">
    <text evidence="2">Belongs to the nematode receptor-like protein srb family.</text>
</comment>
<reference evidence="8" key="1">
    <citation type="journal article" date="2015" name="Nat. Genet.">
        <title>The genome and transcriptome of the zoonotic hookworm Ancylostoma ceylanicum identify infection-specific gene families.</title>
        <authorList>
            <person name="Schwarz E.M."/>
            <person name="Hu Y."/>
            <person name="Antoshechkin I."/>
            <person name="Miller M.M."/>
            <person name="Sternberg P.W."/>
            <person name="Aroian R.V."/>
        </authorList>
    </citation>
    <scope>NUCLEOTIDE SEQUENCE</scope>
    <source>
        <strain evidence="8">HY135</strain>
    </source>
</reference>
<keyword evidence="8" id="KW-1185">Reference proteome</keyword>
<sequence length="238" mass="26953">MSVEEQVLLSKKPLSFIAFCVERGVATIFVRKYESNGIMLGLTLCALTIIGMTLCICTTYTFDDFKVATPSMVNVPPAAMATVNRLAVVCLVVSVVSIATIFVALYINKRRCSSTALSLTSRYQTRENVITTQFATHLASLQVTFFVIYGSGGLFARILGQYIFENNRRMYFAVRQILYVLPIFIFVLPIFSAYRLKSYRLEREKNIRSMVEMESRGSVGTRNYEEIIFKSWQAKANK</sequence>
<dbReference type="InterPro" id="IPR019408">
    <property type="entry name" value="7TM_GPCR_serpentine_rcpt_Srab"/>
</dbReference>
<dbReference type="Pfam" id="PF10292">
    <property type="entry name" value="7TM_GPCR_Srab"/>
    <property type="match status" value="1"/>
</dbReference>
<dbReference type="PANTHER" id="PTHR31216">
    <property type="entry name" value="SERPENTINE RECEPTOR CLASS BETA-1-RELATED-RELATED"/>
    <property type="match status" value="1"/>
</dbReference>
<organism evidence="7 8">
    <name type="scientific">Ancylostoma ceylanicum</name>
    <dbReference type="NCBI Taxonomy" id="53326"/>
    <lineage>
        <taxon>Eukaryota</taxon>
        <taxon>Metazoa</taxon>
        <taxon>Ecdysozoa</taxon>
        <taxon>Nematoda</taxon>
        <taxon>Chromadorea</taxon>
        <taxon>Rhabditida</taxon>
        <taxon>Rhabditina</taxon>
        <taxon>Rhabditomorpha</taxon>
        <taxon>Strongyloidea</taxon>
        <taxon>Ancylostomatidae</taxon>
        <taxon>Ancylostomatinae</taxon>
        <taxon>Ancylostoma</taxon>
    </lineage>
</organism>
<protein>
    <recommendedName>
        <fullName evidence="9">Integral membrane protein, C.elegans Sra family</fullName>
    </recommendedName>
</protein>
<dbReference type="AlphaFoldDB" id="A0A016RYZ8"/>
<evidence type="ECO:0000256" key="5">
    <source>
        <dbReference type="ARBA" id="ARBA00023136"/>
    </source>
</evidence>
<evidence type="ECO:0000256" key="2">
    <source>
        <dbReference type="ARBA" id="ARBA00006860"/>
    </source>
</evidence>
<comment type="caution">
    <text evidence="7">The sequence shown here is derived from an EMBL/GenBank/DDBJ whole genome shotgun (WGS) entry which is preliminary data.</text>
</comment>
<dbReference type="STRING" id="53326.A0A016RYZ8"/>
<feature type="transmembrane region" description="Helical" evidence="6">
    <location>
        <begin position="143"/>
        <end position="164"/>
    </location>
</feature>
<feature type="transmembrane region" description="Helical" evidence="6">
    <location>
        <begin position="38"/>
        <end position="62"/>
    </location>
</feature>
<keyword evidence="3 6" id="KW-0812">Transmembrane</keyword>
<dbReference type="OrthoDB" id="5867895at2759"/>
<dbReference type="PANTHER" id="PTHR31216:SF11">
    <property type="entry name" value="SERPENTINE RECEPTOR CLASS BETA-16-RELATED"/>
    <property type="match status" value="1"/>
</dbReference>
<evidence type="ECO:0000313" key="8">
    <source>
        <dbReference type="Proteomes" id="UP000024635"/>
    </source>
</evidence>
<dbReference type="EMBL" id="JARK01001673">
    <property type="protein sequence ID" value="EYB83332.1"/>
    <property type="molecule type" value="Genomic_DNA"/>
</dbReference>
<evidence type="ECO:0000256" key="3">
    <source>
        <dbReference type="ARBA" id="ARBA00022692"/>
    </source>
</evidence>
<evidence type="ECO:0000256" key="6">
    <source>
        <dbReference type="SAM" id="Phobius"/>
    </source>
</evidence>
<comment type="subcellular location">
    <subcellularLocation>
        <location evidence="1">Membrane</location>
        <topology evidence="1">Multi-pass membrane protein</topology>
    </subcellularLocation>
</comment>
<dbReference type="GO" id="GO:0004888">
    <property type="term" value="F:transmembrane signaling receptor activity"/>
    <property type="evidence" value="ECO:0007669"/>
    <property type="project" value="InterPro"/>
</dbReference>